<evidence type="ECO:0000313" key="4">
    <source>
        <dbReference type="EMBL" id="KIU18635.1"/>
    </source>
</evidence>
<proteinExistence type="predicted"/>
<reference evidence="4 5" key="1">
    <citation type="submission" date="2015-01" db="EMBL/GenBank/DDBJ databases">
        <title>Genome sequence of Mycobacterium llatzerense and Mycobacterium immunogenum recovered from brain abscess.</title>
        <authorList>
            <person name="Greninger A.L."/>
            <person name="Langelier C."/>
            <person name="Cunningham G."/>
            <person name="Chiu C.Y."/>
            <person name="Miller S."/>
        </authorList>
    </citation>
    <scope>NUCLEOTIDE SEQUENCE [LARGE SCALE GENOMIC DNA]</scope>
    <source>
        <strain evidence="4 5">CLUC14</strain>
    </source>
</reference>
<dbReference type="Pfam" id="PF00196">
    <property type="entry name" value="GerE"/>
    <property type="match status" value="1"/>
</dbReference>
<dbReference type="SUPFAM" id="SSF52172">
    <property type="entry name" value="CheY-like"/>
    <property type="match status" value="1"/>
</dbReference>
<evidence type="ECO:0000256" key="2">
    <source>
        <dbReference type="PROSITE-ProRule" id="PRU00169"/>
    </source>
</evidence>
<dbReference type="Proteomes" id="UP000032221">
    <property type="component" value="Unassembled WGS sequence"/>
</dbReference>
<dbReference type="STRING" id="280871.TL10_02140"/>
<dbReference type="InterPro" id="IPR039420">
    <property type="entry name" value="WalR-like"/>
</dbReference>
<dbReference type="PATRIC" id="fig|280871.6.peg.437"/>
<protein>
    <submittedName>
        <fullName evidence="4">LuxR family transcriptional regulator</fullName>
    </submittedName>
</protein>
<accession>A0A0D1LCZ2</accession>
<comment type="caution">
    <text evidence="4">The sequence shown here is derived from an EMBL/GenBank/DDBJ whole genome shotgun (WGS) entry which is preliminary data.</text>
</comment>
<dbReference type="InterPro" id="IPR000792">
    <property type="entry name" value="Tscrpt_reg_LuxR_C"/>
</dbReference>
<keyword evidence="1" id="KW-0238">DNA-binding</keyword>
<evidence type="ECO:0000313" key="5">
    <source>
        <dbReference type="Proteomes" id="UP000032221"/>
    </source>
</evidence>
<dbReference type="EMBL" id="JXST01000002">
    <property type="protein sequence ID" value="KIU18635.1"/>
    <property type="molecule type" value="Genomic_DNA"/>
</dbReference>
<feature type="domain" description="Response regulatory" evidence="3">
    <location>
        <begin position="12"/>
        <end position="130"/>
    </location>
</feature>
<dbReference type="GO" id="GO:0003677">
    <property type="term" value="F:DNA binding"/>
    <property type="evidence" value="ECO:0007669"/>
    <property type="project" value="UniProtKB-KW"/>
</dbReference>
<keyword evidence="2" id="KW-0597">Phosphoprotein</keyword>
<dbReference type="InterPro" id="IPR011006">
    <property type="entry name" value="CheY-like_superfamily"/>
</dbReference>
<dbReference type="RefSeq" id="WP_043394381.1">
    <property type="nucleotide sequence ID" value="NZ_JXST01000002.1"/>
</dbReference>
<dbReference type="Gene3D" id="3.40.50.2300">
    <property type="match status" value="1"/>
</dbReference>
<evidence type="ECO:0000259" key="3">
    <source>
        <dbReference type="PROSITE" id="PS50110"/>
    </source>
</evidence>
<dbReference type="Gene3D" id="1.10.10.10">
    <property type="entry name" value="Winged helix-like DNA-binding domain superfamily/Winged helix DNA-binding domain"/>
    <property type="match status" value="1"/>
</dbReference>
<dbReference type="SUPFAM" id="SSF46894">
    <property type="entry name" value="C-terminal effector domain of the bipartite response regulators"/>
    <property type="match status" value="1"/>
</dbReference>
<dbReference type="GO" id="GO:0006355">
    <property type="term" value="P:regulation of DNA-templated transcription"/>
    <property type="evidence" value="ECO:0007669"/>
    <property type="project" value="InterPro"/>
</dbReference>
<feature type="modified residue" description="4-aspartylphosphate" evidence="2">
    <location>
        <position position="66"/>
    </location>
</feature>
<dbReference type="SMART" id="SM00448">
    <property type="entry name" value="REC"/>
    <property type="match status" value="1"/>
</dbReference>
<keyword evidence="5" id="KW-1185">Reference proteome</keyword>
<name>A0A0D1LCZ2_9MYCO</name>
<dbReference type="SMART" id="SM00421">
    <property type="entry name" value="HTH_LUXR"/>
    <property type="match status" value="1"/>
</dbReference>
<dbReference type="PANTHER" id="PTHR43214">
    <property type="entry name" value="TWO-COMPONENT RESPONSE REGULATOR"/>
    <property type="match status" value="1"/>
</dbReference>
<evidence type="ECO:0000256" key="1">
    <source>
        <dbReference type="ARBA" id="ARBA00023125"/>
    </source>
</evidence>
<dbReference type="InterPro" id="IPR016032">
    <property type="entry name" value="Sig_transdc_resp-reg_C-effctor"/>
</dbReference>
<dbReference type="OrthoDB" id="3171335at2"/>
<dbReference type="PROSITE" id="PS50110">
    <property type="entry name" value="RESPONSE_REGULATORY"/>
    <property type="match status" value="1"/>
</dbReference>
<dbReference type="PANTHER" id="PTHR43214:SF43">
    <property type="entry name" value="TWO-COMPONENT RESPONSE REGULATOR"/>
    <property type="match status" value="1"/>
</dbReference>
<dbReference type="AlphaFoldDB" id="A0A0D1LCZ2"/>
<gene>
    <name evidence="4" type="ORF">TL10_02140</name>
</gene>
<sequence length="225" mass="24160">MTSPATPPEPLAIAVVDDHDVIHTGIAAWCAKADPPIRVASDHPDAESFLALYPKAGGELAAVILDLELRSRQPDFDAVTAIVDAGHAVIVYSHLENAEVILRCLSIGVITYLAKSEGQSQLIEAIRAASTHEPYVGPRMAAAICSDTDSGRPGLTHREREVLKAWFQTESKDIVAKRLHLAPTTVRTHLQRVRAKYAAAGRPAATKAQLVARAVQDGILSVEEL</sequence>
<dbReference type="InterPro" id="IPR036388">
    <property type="entry name" value="WH-like_DNA-bd_sf"/>
</dbReference>
<dbReference type="GO" id="GO:0000160">
    <property type="term" value="P:phosphorelay signal transduction system"/>
    <property type="evidence" value="ECO:0007669"/>
    <property type="project" value="InterPro"/>
</dbReference>
<dbReference type="InterPro" id="IPR001789">
    <property type="entry name" value="Sig_transdc_resp-reg_receiver"/>
</dbReference>
<organism evidence="4 5">
    <name type="scientific">Mycolicibacterium llatzerense</name>
    <dbReference type="NCBI Taxonomy" id="280871"/>
    <lineage>
        <taxon>Bacteria</taxon>
        <taxon>Bacillati</taxon>
        <taxon>Actinomycetota</taxon>
        <taxon>Actinomycetes</taxon>
        <taxon>Mycobacteriales</taxon>
        <taxon>Mycobacteriaceae</taxon>
        <taxon>Mycolicibacterium</taxon>
    </lineage>
</organism>